<comment type="caution">
    <text evidence="2">The sequence shown here is derived from an EMBL/GenBank/DDBJ whole genome shotgun (WGS) entry which is preliminary data.</text>
</comment>
<dbReference type="EMBL" id="JAVHNQ010000003">
    <property type="protein sequence ID" value="KAK6352807.1"/>
    <property type="molecule type" value="Genomic_DNA"/>
</dbReference>
<feature type="compositionally biased region" description="Low complexity" evidence="1">
    <location>
        <begin position="185"/>
        <end position="212"/>
    </location>
</feature>
<feature type="region of interest" description="Disordered" evidence="1">
    <location>
        <begin position="358"/>
        <end position="438"/>
    </location>
</feature>
<dbReference type="Proteomes" id="UP001375240">
    <property type="component" value="Unassembled WGS sequence"/>
</dbReference>
<gene>
    <name evidence="2" type="ORF">TWF696_004810</name>
</gene>
<dbReference type="AlphaFoldDB" id="A0AAV9UYU9"/>
<evidence type="ECO:0000313" key="3">
    <source>
        <dbReference type="Proteomes" id="UP001375240"/>
    </source>
</evidence>
<evidence type="ECO:0000313" key="2">
    <source>
        <dbReference type="EMBL" id="KAK6352807.1"/>
    </source>
</evidence>
<sequence>MVCGQPKESSRMSSRNPTERARKTHEEFTERAYVAASRRGDRSIEARIESARRASEIHKRRTGRALKVTEADVLEADVYEEEEDELPLSYLGLQLTHRTTNVSDETIGRFAAYLRSRPDVRSLLDRAIAASRAMEGKDASCAGVAGPAVDPLPTPQSTPQAVTVDLSLQQAFRPPPPVGPSLQGSASYPPAASPNSATLPSTSHASSPHHAYPAQLQGMGTQFHMGSFGHGAFNPSYYGSTFFGRRQTVPALQNTPSLSTVAASPYPASTMLTPDQYQAMSQGFSQQPSSSNENAIGSPMSDATMFSVQTPPAAMTPLMNGGIELPASLPHRRMSMPAQMSNPPLATSAATLTLPCQEHPTAQNCDGGDGSVPRTPDNKRKATSELSRDEKTARSVGPAEVVPNDSDDTNAANPANNPAPSSAAAATDATGISDITMPTASDDNDDFFDFSMPRHIQELLLAPEISMFSDAFGFPGIPQFETVNLKDISNGSLKPGTGNEFPQFAGFNKDSVMSEKNFAMTDAAGFSKFESFEPGNMDDLWTDFFSPRAMEPLNPSTSQQQT</sequence>
<name>A0AAV9UYU9_9PEZI</name>
<accession>A0AAV9UYU9</accession>
<feature type="compositionally biased region" description="Basic and acidic residues" evidence="1">
    <location>
        <begin position="376"/>
        <end position="393"/>
    </location>
</feature>
<feature type="region of interest" description="Disordered" evidence="1">
    <location>
        <begin position="170"/>
        <end position="212"/>
    </location>
</feature>
<reference evidence="2 3" key="1">
    <citation type="submission" date="2019-10" db="EMBL/GenBank/DDBJ databases">
        <authorList>
            <person name="Palmer J.M."/>
        </authorList>
    </citation>
    <scope>NUCLEOTIDE SEQUENCE [LARGE SCALE GENOMIC DNA]</scope>
    <source>
        <strain evidence="2 3">TWF696</strain>
    </source>
</reference>
<keyword evidence="3" id="KW-1185">Reference proteome</keyword>
<organism evidence="2 3">
    <name type="scientific">Orbilia brochopaga</name>
    <dbReference type="NCBI Taxonomy" id="3140254"/>
    <lineage>
        <taxon>Eukaryota</taxon>
        <taxon>Fungi</taxon>
        <taxon>Dikarya</taxon>
        <taxon>Ascomycota</taxon>
        <taxon>Pezizomycotina</taxon>
        <taxon>Orbiliomycetes</taxon>
        <taxon>Orbiliales</taxon>
        <taxon>Orbiliaceae</taxon>
        <taxon>Orbilia</taxon>
    </lineage>
</organism>
<feature type="compositionally biased region" description="Basic and acidic residues" evidence="1">
    <location>
        <begin position="17"/>
        <end position="30"/>
    </location>
</feature>
<protein>
    <submittedName>
        <fullName evidence="2">Uncharacterized protein</fullName>
    </submittedName>
</protein>
<evidence type="ECO:0000256" key="1">
    <source>
        <dbReference type="SAM" id="MobiDB-lite"/>
    </source>
</evidence>
<proteinExistence type="predicted"/>
<feature type="region of interest" description="Disordered" evidence="1">
    <location>
        <begin position="1"/>
        <end position="41"/>
    </location>
</feature>
<feature type="compositionally biased region" description="Low complexity" evidence="1">
    <location>
        <begin position="409"/>
        <end position="430"/>
    </location>
</feature>